<dbReference type="Pfam" id="PF13350">
    <property type="entry name" value="Y_phosphatase3"/>
    <property type="match status" value="1"/>
</dbReference>
<dbReference type="GeneID" id="70298056"/>
<dbReference type="PANTHER" id="PTHR31126:SF73">
    <property type="entry name" value="TYROSINE SPECIFIC PROTEIN PHOSPHATASES DOMAIN-CONTAINING PROTEIN"/>
    <property type="match status" value="1"/>
</dbReference>
<dbReference type="InterPro" id="IPR029021">
    <property type="entry name" value="Prot-tyrosine_phosphatase-like"/>
</dbReference>
<keyword evidence="2" id="KW-1185">Reference proteome</keyword>
<gene>
    <name evidence="1" type="ORF">F5Z01DRAFT_80754</name>
</gene>
<dbReference type="PANTHER" id="PTHR31126">
    <property type="entry name" value="TYROSINE-PROTEIN PHOSPHATASE"/>
    <property type="match status" value="1"/>
</dbReference>
<dbReference type="SUPFAM" id="SSF52799">
    <property type="entry name" value="(Phosphotyrosine protein) phosphatases II"/>
    <property type="match status" value="1"/>
</dbReference>
<evidence type="ECO:0000313" key="2">
    <source>
        <dbReference type="Proteomes" id="UP000887229"/>
    </source>
</evidence>
<protein>
    <submittedName>
        <fullName evidence="1">Protein-tyrosine phosphatase-like protein</fullName>
    </submittedName>
</protein>
<evidence type="ECO:0000313" key="1">
    <source>
        <dbReference type="EMBL" id="KAG9254589.1"/>
    </source>
</evidence>
<dbReference type="PROSITE" id="PS00383">
    <property type="entry name" value="TYR_PHOSPHATASE_1"/>
    <property type="match status" value="1"/>
</dbReference>
<comment type="caution">
    <text evidence="1">The sequence shown here is derived from an EMBL/GenBank/DDBJ whole genome shotgun (WGS) entry which is preliminary data.</text>
</comment>
<organism evidence="1 2">
    <name type="scientific">Emericellopsis atlantica</name>
    <dbReference type="NCBI Taxonomy" id="2614577"/>
    <lineage>
        <taxon>Eukaryota</taxon>
        <taxon>Fungi</taxon>
        <taxon>Dikarya</taxon>
        <taxon>Ascomycota</taxon>
        <taxon>Pezizomycotina</taxon>
        <taxon>Sordariomycetes</taxon>
        <taxon>Hypocreomycetidae</taxon>
        <taxon>Hypocreales</taxon>
        <taxon>Bionectriaceae</taxon>
        <taxon>Emericellopsis</taxon>
    </lineage>
</organism>
<reference evidence="1" key="1">
    <citation type="journal article" date="2021" name="IMA Fungus">
        <title>Genomic characterization of three marine fungi, including Emericellopsis atlantica sp. nov. with signatures of a generalist lifestyle and marine biomass degradation.</title>
        <authorList>
            <person name="Hagestad O.C."/>
            <person name="Hou L."/>
            <person name="Andersen J.H."/>
            <person name="Hansen E.H."/>
            <person name="Altermark B."/>
            <person name="Li C."/>
            <person name="Kuhnert E."/>
            <person name="Cox R.J."/>
            <person name="Crous P.W."/>
            <person name="Spatafora J.W."/>
            <person name="Lail K."/>
            <person name="Amirebrahimi M."/>
            <person name="Lipzen A."/>
            <person name="Pangilinan J."/>
            <person name="Andreopoulos W."/>
            <person name="Hayes R.D."/>
            <person name="Ng V."/>
            <person name="Grigoriev I.V."/>
            <person name="Jackson S.A."/>
            <person name="Sutton T.D.S."/>
            <person name="Dobson A.D.W."/>
            <person name="Rama T."/>
        </authorList>
    </citation>
    <scope>NUCLEOTIDE SEQUENCE</scope>
    <source>
        <strain evidence="1">TS7</strain>
    </source>
</reference>
<dbReference type="Gene3D" id="3.90.190.10">
    <property type="entry name" value="Protein tyrosine phosphatase superfamily"/>
    <property type="match status" value="1"/>
</dbReference>
<dbReference type="AlphaFoldDB" id="A0A9P7ZM16"/>
<dbReference type="RefSeq" id="XP_046118513.1">
    <property type="nucleotide sequence ID" value="XM_046267153.1"/>
</dbReference>
<dbReference type="GO" id="GO:0004721">
    <property type="term" value="F:phosphoprotein phosphatase activity"/>
    <property type="evidence" value="ECO:0007669"/>
    <property type="project" value="InterPro"/>
</dbReference>
<sequence>MAPSREEILALATSDVRSAIPQETLLPLITSPPFIPSKSLFNLRDVGAVPGSAIPAGRIFRTGALAQAAQDSEALAWLQANVKKIFDLRRGPEREAAPDPELEGVENVWYETEGKYPAPDLAAFAAADGSEAWADQLMTVASSYKPVIRELLWHVRDHPLEPFLFHCTAGRDRTGLVAGLLNQLAGTAQDDIVYDYLISRLGTEPVRDKLVNFALMSLGIDDIETPGFANLVDLRAEYWVAFQTALQKEYGSWDGYVTKGLGFSAEDLETIKKNLRS</sequence>
<dbReference type="InterPro" id="IPR016130">
    <property type="entry name" value="Tyr_Pase_AS"/>
</dbReference>
<proteinExistence type="predicted"/>
<dbReference type="EMBL" id="MU251253">
    <property type="protein sequence ID" value="KAG9254589.1"/>
    <property type="molecule type" value="Genomic_DNA"/>
</dbReference>
<dbReference type="InterPro" id="IPR026893">
    <property type="entry name" value="Tyr/Ser_Pase_IphP-type"/>
</dbReference>
<accession>A0A9P7ZM16</accession>
<dbReference type="OrthoDB" id="449382at2759"/>
<name>A0A9P7ZM16_9HYPO</name>
<dbReference type="Proteomes" id="UP000887229">
    <property type="component" value="Unassembled WGS sequence"/>
</dbReference>